<keyword evidence="1" id="KW-1003">Cell membrane</keyword>
<evidence type="ECO:0000313" key="7">
    <source>
        <dbReference type="EMBL" id="MBJ7549555.1"/>
    </source>
</evidence>
<dbReference type="EMBL" id="JAEMUH010000002">
    <property type="protein sequence ID" value="MBJ7549555.1"/>
    <property type="molecule type" value="Genomic_DNA"/>
</dbReference>
<feature type="transmembrane region" description="Helical" evidence="6">
    <location>
        <begin position="12"/>
        <end position="31"/>
    </location>
</feature>
<evidence type="ECO:0000256" key="2">
    <source>
        <dbReference type="ARBA" id="ARBA00022519"/>
    </source>
</evidence>
<dbReference type="Gene3D" id="2.60.450.10">
    <property type="entry name" value="Lipopolysaccharide (LPS) transport protein A like domain"/>
    <property type="match status" value="1"/>
</dbReference>
<dbReference type="PANTHER" id="PTHR37481:SF1">
    <property type="entry name" value="LIPOPOLYSACCHARIDE EXPORT SYSTEM PROTEIN LPTC"/>
    <property type="match status" value="1"/>
</dbReference>
<evidence type="ECO:0000256" key="4">
    <source>
        <dbReference type="ARBA" id="ARBA00022989"/>
    </source>
</evidence>
<sequence length="192" mass="20710">MKSFISKLIDNKGLTGFFAIAVVAVVVFLFGNQPTLYILEEQKLSDAPDFFLEGVTVKSYDKSGLLVETVVAQSANHYVAQQTTLEQPVITKVTENIKSVAEAETGVINDTDNTITLNQSAVVARFINSIESGRVQANTILFNDRNQTILGQGNSALKTPQGTTLADSIFYNLTDNTATLNGGVSGHYDVTN</sequence>
<keyword evidence="2" id="KW-0997">Cell inner membrane</keyword>
<evidence type="ECO:0000256" key="1">
    <source>
        <dbReference type="ARBA" id="ARBA00022475"/>
    </source>
</evidence>
<proteinExistence type="predicted"/>
<dbReference type="NCBIfam" id="TIGR04409">
    <property type="entry name" value="LptC_YrbK"/>
    <property type="match status" value="1"/>
</dbReference>
<keyword evidence="3 6" id="KW-0812">Transmembrane</keyword>
<dbReference type="Pfam" id="PF06835">
    <property type="entry name" value="LptC"/>
    <property type="match status" value="1"/>
</dbReference>
<keyword evidence="5 6" id="KW-0472">Membrane</keyword>
<evidence type="ECO:0000313" key="8">
    <source>
        <dbReference type="Proteomes" id="UP000598488"/>
    </source>
</evidence>
<dbReference type="InterPro" id="IPR010664">
    <property type="entry name" value="LipoPS_assembly_LptC-rel"/>
</dbReference>
<dbReference type="RefSeq" id="WP_199460793.1">
    <property type="nucleotide sequence ID" value="NZ_JAEMUH010000002.1"/>
</dbReference>
<dbReference type="Proteomes" id="UP000598488">
    <property type="component" value="Unassembled WGS sequence"/>
</dbReference>
<accession>A0ABS0Z7B7</accession>
<reference evidence="7 8" key="1">
    <citation type="submission" date="2020-12" db="EMBL/GenBank/DDBJ databases">
        <title>Comparative genome analysis of fungal antagonists Marinomonas ostreistagni 398 and M. spartinae 468.</title>
        <authorList>
            <person name="Fields J.L."/>
            <person name="Mavrodi O.V."/>
            <person name="Biber P.D."/>
            <person name="Indest K.J."/>
            <person name="Mavrodi D.V."/>
        </authorList>
    </citation>
    <scope>NUCLEOTIDE SEQUENCE [LARGE SCALE GENOMIC DNA]</scope>
    <source>
        <strain evidence="7 8">USM7</strain>
    </source>
</reference>
<dbReference type="InterPro" id="IPR052363">
    <property type="entry name" value="LPS_export_LptC"/>
</dbReference>
<evidence type="ECO:0000256" key="6">
    <source>
        <dbReference type="SAM" id="Phobius"/>
    </source>
</evidence>
<keyword evidence="4 6" id="KW-1133">Transmembrane helix</keyword>
<dbReference type="InterPro" id="IPR026265">
    <property type="entry name" value="LptC"/>
</dbReference>
<evidence type="ECO:0000256" key="5">
    <source>
        <dbReference type="ARBA" id="ARBA00023136"/>
    </source>
</evidence>
<protein>
    <submittedName>
        <fullName evidence="7">LPS export ABC transporter periplasmic protein LptC</fullName>
    </submittedName>
</protein>
<comment type="caution">
    <text evidence="7">The sequence shown here is derived from an EMBL/GenBank/DDBJ whole genome shotgun (WGS) entry which is preliminary data.</text>
</comment>
<gene>
    <name evidence="7" type="primary">lptC</name>
    <name evidence="7" type="ORF">JHD44_02585</name>
</gene>
<dbReference type="PANTHER" id="PTHR37481">
    <property type="entry name" value="LIPOPOLYSACCHARIDE EXPORT SYSTEM PROTEIN LPTC"/>
    <property type="match status" value="1"/>
</dbReference>
<name>A0ABS0Z7B7_9GAMM</name>
<evidence type="ECO:0000256" key="3">
    <source>
        <dbReference type="ARBA" id="ARBA00022692"/>
    </source>
</evidence>
<keyword evidence="8" id="KW-1185">Reference proteome</keyword>
<organism evidence="7 8">
    <name type="scientific">Marinomonas ostreistagni</name>
    <dbReference type="NCBI Taxonomy" id="359209"/>
    <lineage>
        <taxon>Bacteria</taxon>
        <taxon>Pseudomonadati</taxon>
        <taxon>Pseudomonadota</taxon>
        <taxon>Gammaproteobacteria</taxon>
        <taxon>Oceanospirillales</taxon>
        <taxon>Oceanospirillaceae</taxon>
        <taxon>Marinomonas</taxon>
    </lineage>
</organism>